<dbReference type="GO" id="GO:0043565">
    <property type="term" value="F:sequence-specific DNA binding"/>
    <property type="evidence" value="ECO:0007669"/>
    <property type="project" value="TreeGrafter"/>
</dbReference>
<gene>
    <name evidence="5" type="ORF">WA026_003192</name>
</gene>
<proteinExistence type="inferred from homology"/>
<reference evidence="5 6" key="1">
    <citation type="submission" date="2023-03" db="EMBL/GenBank/DDBJ databases">
        <title>Genome insight into feeding habits of ladybird beetles.</title>
        <authorList>
            <person name="Li H.-S."/>
            <person name="Huang Y.-H."/>
            <person name="Pang H."/>
        </authorList>
    </citation>
    <scope>NUCLEOTIDE SEQUENCE [LARGE SCALE GENOMIC DNA]</scope>
    <source>
        <strain evidence="5">SYSU_2023b</strain>
        <tissue evidence="5">Whole body</tissue>
    </source>
</reference>
<dbReference type="GO" id="GO:0005737">
    <property type="term" value="C:cytoplasm"/>
    <property type="evidence" value="ECO:0007669"/>
    <property type="project" value="TreeGrafter"/>
</dbReference>
<feature type="domain" description="JmjC" evidence="4">
    <location>
        <begin position="126"/>
        <end position="274"/>
    </location>
</feature>
<dbReference type="PANTHER" id="PTHR12480:SF6">
    <property type="entry name" value="2-OXOGLUTARATE AND IRON-DEPENDENT OXYGENASE JMJD4"/>
    <property type="match status" value="1"/>
</dbReference>
<evidence type="ECO:0000256" key="1">
    <source>
        <dbReference type="ARBA" id="ARBA00038068"/>
    </source>
</evidence>
<sequence>MGQNDNDVMTKLNENKIPQFYETEISYVDFFQNFLKANAPCIIKNVALNWYSTQLWTSSKKPCFEYLRNKYGTSNVTVYKCNEKYFNSQPTLDMRFEEYINYWKNYIDNDYSADLPLYYLKDWHLKNEYKNDNFYEVPKFFSSDWLNEYLTNFNKDDYRFVYMGPKGSWTPFHQDVFASYSWSVNICGKKKWILFPPGEQKKLCDKFGKLPHTIDIVPTNVNYYEVIQDEGDAIFVPSGWHHQVWNLDDTISINHNWVNGCNVKLIWDALKFNHDCVKKEISDCLEMENYSEQCQLLLKITFGIDFEEFFRFLEYIASKRLESFSQIKNNKTTSSSWHLIFDLRSVGEVLTLLKEFKDLESGTNLIKLKNDASVVIEKIFCKIRKK</sequence>
<dbReference type="SUPFAM" id="SSF51197">
    <property type="entry name" value="Clavaminate synthase-like"/>
    <property type="match status" value="1"/>
</dbReference>
<name>A0AAW1TMD0_9CUCU</name>
<protein>
    <recommendedName>
        <fullName evidence="3">Jumonji domain-containing protein 4</fullName>
    </recommendedName>
</protein>
<dbReference type="PANTHER" id="PTHR12480">
    <property type="entry name" value="ARGININE DEMETHYLASE AND LYSYL-HYDROXYLASE JMJD"/>
    <property type="match status" value="1"/>
</dbReference>
<dbReference type="GO" id="GO:0016706">
    <property type="term" value="F:2-oxoglutarate-dependent dioxygenase activity"/>
    <property type="evidence" value="ECO:0007669"/>
    <property type="project" value="TreeGrafter"/>
</dbReference>
<dbReference type="InterPro" id="IPR050910">
    <property type="entry name" value="JMJD6_ArgDemeth/LysHydrox"/>
</dbReference>
<evidence type="ECO:0000313" key="6">
    <source>
        <dbReference type="Proteomes" id="UP001431783"/>
    </source>
</evidence>
<dbReference type="Proteomes" id="UP001431783">
    <property type="component" value="Unassembled WGS sequence"/>
</dbReference>
<comment type="caution">
    <text evidence="5">The sequence shown here is derived from an EMBL/GenBank/DDBJ whole genome shotgun (WGS) entry which is preliminary data.</text>
</comment>
<accession>A0AAW1TMD0</accession>
<organism evidence="5 6">
    <name type="scientific">Henosepilachna vigintioctopunctata</name>
    <dbReference type="NCBI Taxonomy" id="420089"/>
    <lineage>
        <taxon>Eukaryota</taxon>
        <taxon>Metazoa</taxon>
        <taxon>Ecdysozoa</taxon>
        <taxon>Arthropoda</taxon>
        <taxon>Hexapoda</taxon>
        <taxon>Insecta</taxon>
        <taxon>Pterygota</taxon>
        <taxon>Neoptera</taxon>
        <taxon>Endopterygota</taxon>
        <taxon>Coleoptera</taxon>
        <taxon>Polyphaga</taxon>
        <taxon>Cucujiformia</taxon>
        <taxon>Coccinelloidea</taxon>
        <taxon>Coccinellidae</taxon>
        <taxon>Epilachninae</taxon>
        <taxon>Epilachnini</taxon>
        <taxon>Henosepilachna</taxon>
    </lineage>
</organism>
<dbReference type="AlphaFoldDB" id="A0AAW1TMD0"/>
<dbReference type="InterPro" id="IPR003347">
    <property type="entry name" value="JmjC_dom"/>
</dbReference>
<keyword evidence="6" id="KW-1185">Reference proteome</keyword>
<dbReference type="GO" id="GO:0045905">
    <property type="term" value="P:positive regulation of translational termination"/>
    <property type="evidence" value="ECO:0007669"/>
    <property type="project" value="TreeGrafter"/>
</dbReference>
<dbReference type="Pfam" id="PF13621">
    <property type="entry name" value="Cupin_8"/>
    <property type="match status" value="1"/>
</dbReference>
<dbReference type="EMBL" id="JARQZJ010000001">
    <property type="protein sequence ID" value="KAK9869437.1"/>
    <property type="molecule type" value="Genomic_DNA"/>
</dbReference>
<dbReference type="Gene3D" id="2.60.120.650">
    <property type="entry name" value="Cupin"/>
    <property type="match status" value="1"/>
</dbReference>
<comment type="catalytic activity">
    <reaction evidence="2">
        <text>L-lysyl-[protein] + 2-oxoglutarate + O2 = 4-hydroxy-L-lysyl-[protein] + succinate + CO2</text>
        <dbReference type="Rhea" id="RHEA:57156"/>
        <dbReference type="Rhea" id="RHEA-COMP:9752"/>
        <dbReference type="Rhea" id="RHEA-COMP:15084"/>
        <dbReference type="ChEBI" id="CHEBI:15379"/>
        <dbReference type="ChEBI" id="CHEBI:16526"/>
        <dbReference type="ChEBI" id="CHEBI:16810"/>
        <dbReference type="ChEBI" id="CHEBI:29969"/>
        <dbReference type="ChEBI" id="CHEBI:30031"/>
        <dbReference type="ChEBI" id="CHEBI:141495"/>
    </reaction>
</comment>
<dbReference type="InterPro" id="IPR041667">
    <property type="entry name" value="Cupin_8"/>
</dbReference>
<dbReference type="SMART" id="SM00558">
    <property type="entry name" value="JmjC"/>
    <property type="match status" value="1"/>
</dbReference>
<dbReference type="PROSITE" id="PS51184">
    <property type="entry name" value="JMJC"/>
    <property type="match status" value="1"/>
</dbReference>
<dbReference type="GO" id="GO:0005634">
    <property type="term" value="C:nucleus"/>
    <property type="evidence" value="ECO:0007669"/>
    <property type="project" value="TreeGrafter"/>
</dbReference>
<evidence type="ECO:0000256" key="2">
    <source>
        <dbReference type="ARBA" id="ARBA00047762"/>
    </source>
</evidence>
<evidence type="ECO:0000256" key="3">
    <source>
        <dbReference type="ARBA" id="ARBA00082904"/>
    </source>
</evidence>
<evidence type="ECO:0000313" key="5">
    <source>
        <dbReference type="EMBL" id="KAK9869437.1"/>
    </source>
</evidence>
<comment type="similarity">
    <text evidence="1">Belongs to the JMJD6 family.</text>
</comment>
<evidence type="ECO:0000259" key="4">
    <source>
        <dbReference type="PROSITE" id="PS51184"/>
    </source>
</evidence>